<dbReference type="RefSeq" id="WP_238291553.1">
    <property type="nucleotide sequence ID" value="NZ_BPQS01000040.1"/>
</dbReference>
<organism evidence="2 3">
    <name type="scientific">Methylobacterium longum</name>
    <dbReference type="NCBI Taxonomy" id="767694"/>
    <lineage>
        <taxon>Bacteria</taxon>
        <taxon>Pseudomonadati</taxon>
        <taxon>Pseudomonadota</taxon>
        <taxon>Alphaproteobacteria</taxon>
        <taxon>Hyphomicrobiales</taxon>
        <taxon>Methylobacteriaceae</taxon>
        <taxon>Methylobacterium</taxon>
    </lineage>
</organism>
<evidence type="ECO:0000313" key="2">
    <source>
        <dbReference type="EMBL" id="MDN3574466.1"/>
    </source>
</evidence>
<keyword evidence="1" id="KW-1133">Transmembrane helix</keyword>
<feature type="transmembrane region" description="Helical" evidence="1">
    <location>
        <begin position="25"/>
        <end position="45"/>
    </location>
</feature>
<dbReference type="Proteomes" id="UP001244297">
    <property type="component" value="Unassembled WGS sequence"/>
</dbReference>
<keyword evidence="3" id="KW-1185">Reference proteome</keyword>
<proteinExistence type="predicted"/>
<evidence type="ECO:0000256" key="1">
    <source>
        <dbReference type="SAM" id="Phobius"/>
    </source>
</evidence>
<protein>
    <submittedName>
        <fullName evidence="2">Uncharacterized protein</fullName>
    </submittedName>
</protein>
<evidence type="ECO:0000313" key="3">
    <source>
        <dbReference type="Proteomes" id="UP001244297"/>
    </source>
</evidence>
<reference evidence="3" key="1">
    <citation type="journal article" date="2019" name="Int. J. Syst. Evol. Microbiol.">
        <title>The Global Catalogue of Microorganisms (GCM) 10K type strain sequencing project: providing services to taxonomists for standard genome sequencing and annotation.</title>
        <authorList>
            <consortium name="The Broad Institute Genomics Platform"/>
            <consortium name="The Broad Institute Genome Sequencing Center for Infectious Disease"/>
            <person name="Wu L."/>
            <person name="Ma J."/>
        </authorList>
    </citation>
    <scope>NUCLEOTIDE SEQUENCE [LARGE SCALE GENOMIC DNA]</scope>
    <source>
        <strain evidence="3">CECT 7806</strain>
    </source>
</reference>
<comment type="caution">
    <text evidence="2">The sequence shown here is derived from an EMBL/GenBank/DDBJ whole genome shotgun (WGS) entry which is preliminary data.</text>
</comment>
<keyword evidence="1" id="KW-0472">Membrane</keyword>
<dbReference type="EMBL" id="JAUFPT010000100">
    <property type="protein sequence ID" value="MDN3574466.1"/>
    <property type="molecule type" value="Genomic_DNA"/>
</dbReference>
<name>A0ABT8AY97_9HYPH</name>
<sequence>MSLVLGIALTCSVDVWPNRMALVETIGGLFLVLGLGLIGFCLPVFR</sequence>
<accession>A0ABT8AY97</accession>
<keyword evidence="1" id="KW-0812">Transmembrane</keyword>
<gene>
    <name evidence="2" type="ORF">QWZ18_28130</name>
</gene>